<dbReference type="Proteomes" id="UP000007875">
    <property type="component" value="Unassembled WGS sequence"/>
</dbReference>
<dbReference type="InterPro" id="IPR037999">
    <property type="entry name" value="RAP_D3"/>
</dbReference>
<dbReference type="InterPro" id="IPR009066">
    <property type="entry name" value="MG_RAP_rcpt_1"/>
</dbReference>
<reference evidence="5" key="1">
    <citation type="submission" date="2003-08" db="EMBL/GenBank/DDBJ databases">
        <authorList>
            <person name="Birren B."/>
            <person name="Nusbaum C."/>
            <person name="Abebe A."/>
            <person name="Abouelleil A."/>
            <person name="Adekoya E."/>
            <person name="Ait-zahra M."/>
            <person name="Allen N."/>
            <person name="Allen T."/>
            <person name="An P."/>
            <person name="Anderson M."/>
            <person name="Anderson S."/>
            <person name="Arachchi H."/>
            <person name="Armbruster J."/>
            <person name="Bachantsang P."/>
            <person name="Baldwin J."/>
            <person name="Barry A."/>
            <person name="Bayul T."/>
            <person name="Blitshsteyn B."/>
            <person name="Bloom T."/>
            <person name="Blye J."/>
            <person name="Boguslavskiy L."/>
            <person name="Borowsky M."/>
            <person name="Boukhgalter B."/>
            <person name="Brunache A."/>
            <person name="Butler J."/>
            <person name="Calixte N."/>
            <person name="Calvo S."/>
            <person name="Camarata J."/>
            <person name="Campo K."/>
            <person name="Chang J."/>
            <person name="Cheshatsang Y."/>
            <person name="Citroen M."/>
            <person name="Collymore A."/>
            <person name="Considine T."/>
            <person name="Cook A."/>
            <person name="Cooke P."/>
            <person name="Corum B."/>
            <person name="Cuomo C."/>
            <person name="David R."/>
            <person name="Dawoe T."/>
            <person name="Degray S."/>
            <person name="Dodge S."/>
            <person name="Dooley K."/>
            <person name="Dorje P."/>
            <person name="Dorjee K."/>
            <person name="Dorris L."/>
            <person name="Duffey N."/>
            <person name="Dupes A."/>
            <person name="Elkins T."/>
            <person name="Engels R."/>
            <person name="Erickson J."/>
            <person name="Farina A."/>
            <person name="Faro S."/>
            <person name="Ferreira P."/>
            <person name="Fischer H."/>
            <person name="Fitzgerald M."/>
            <person name="Foley K."/>
            <person name="Gage D."/>
            <person name="Galagan J."/>
            <person name="Gearin G."/>
            <person name="Gnerre S."/>
            <person name="Gnirke A."/>
            <person name="Goyette A."/>
            <person name="Graham J."/>
            <person name="Grandbois E."/>
            <person name="Gyaltsen K."/>
            <person name="Hafez N."/>
            <person name="Hagopian D."/>
            <person name="Hagos B."/>
            <person name="Hall J."/>
            <person name="Hatcher B."/>
            <person name="Heller A."/>
            <person name="Higgins H."/>
            <person name="Honan T."/>
            <person name="Horn A."/>
            <person name="Houde N."/>
            <person name="Hughes L."/>
            <person name="Hulme W."/>
            <person name="Husby E."/>
            <person name="Iliev I."/>
            <person name="Jaffe D."/>
            <person name="Jones C."/>
            <person name="Kamal M."/>
            <person name="Kamat A."/>
            <person name="Kamvysselis M."/>
            <person name="Karlsson E."/>
            <person name="Kells C."/>
            <person name="Kieu A."/>
            <person name="Kisner P."/>
            <person name="Kodira C."/>
            <person name="Kulbokas E."/>
            <person name="Labutti K."/>
            <person name="Lama D."/>
            <person name="Landers T."/>
            <person name="Leger J."/>
            <person name="Levine S."/>
            <person name="Lewis D."/>
            <person name="Lewis T."/>
            <person name="Lindblad-toh K."/>
            <person name="Liu X."/>
            <person name="Lokyitsang T."/>
            <person name="Lokyitsang Y."/>
            <person name="Lucien O."/>
            <person name="Lui A."/>
            <person name="Ma L.J."/>
            <person name="Mabbitt R."/>
            <person name="Macdonald J."/>
            <person name="Maclean C."/>
            <person name="Major J."/>
            <person name="Manning J."/>
            <person name="Marabella R."/>
            <person name="Maru K."/>
            <person name="Matthews C."/>
            <person name="Mauceli E."/>
            <person name="Mccarthy M."/>
            <person name="Mcdonough S."/>
            <person name="Mcghee T."/>
            <person name="Meldrim J."/>
            <person name="Meneus L."/>
            <person name="Mesirov J."/>
            <person name="Mihalev A."/>
            <person name="Mihova T."/>
            <person name="Mikkelsen T."/>
            <person name="Mlenga V."/>
            <person name="Moru K."/>
            <person name="Mozes J."/>
            <person name="Mulrain L."/>
            <person name="Munson G."/>
            <person name="Naylor J."/>
            <person name="Newes C."/>
            <person name="Nguyen C."/>
            <person name="Nguyen N."/>
            <person name="Nguyen T."/>
            <person name="Nicol R."/>
            <person name="Nielsen C."/>
            <person name="Nizzari M."/>
            <person name="Norbu C."/>
            <person name="Norbu N."/>
            <person name="O'donnell P."/>
            <person name="Okoawo O."/>
            <person name="O'leary S."/>
            <person name="Omotosho B."/>
            <person name="O'neill K."/>
            <person name="Osman S."/>
            <person name="Parker S."/>
            <person name="Perrin D."/>
            <person name="Phunkhang P."/>
            <person name="Piqani B."/>
            <person name="Purcell S."/>
            <person name="Rachupka T."/>
            <person name="Ramasamy U."/>
            <person name="Rameau R."/>
            <person name="Ray V."/>
            <person name="Raymond C."/>
            <person name="Retta R."/>
            <person name="Richardson S."/>
            <person name="Rise C."/>
            <person name="Rodriguez J."/>
            <person name="Rogers J."/>
            <person name="Rogov P."/>
            <person name="Rutman M."/>
            <person name="Schupbach R."/>
            <person name="Seaman C."/>
            <person name="Settipalli S."/>
            <person name="Sharpe T."/>
            <person name="Sheridan J."/>
            <person name="Sherpa N."/>
            <person name="Shi J."/>
            <person name="Smirnov S."/>
            <person name="Smith C."/>
            <person name="Sougnez C."/>
            <person name="Spencer B."/>
            <person name="Stalker J."/>
            <person name="Stange-thomann N."/>
            <person name="Stavropoulos S."/>
            <person name="Stetson K."/>
            <person name="Stone C."/>
            <person name="Stone S."/>
            <person name="Stubbs M."/>
            <person name="Talamas J."/>
            <person name="Tchuinga P."/>
            <person name="Tenzing P."/>
            <person name="Tesfaye S."/>
            <person name="Theodore J."/>
            <person name="Thoulutsang Y."/>
            <person name="Topham K."/>
            <person name="Towey S."/>
            <person name="Tsamla T."/>
            <person name="Tsomo N."/>
            <person name="Vallee D."/>
            <person name="Vassiliev H."/>
            <person name="Venkataraman V."/>
            <person name="Vinson J."/>
            <person name="Vo A."/>
            <person name="Wade C."/>
            <person name="Wang S."/>
            <person name="Wangchuk T."/>
            <person name="Wangdi T."/>
            <person name="Whittaker C."/>
            <person name="Wilkinson J."/>
            <person name="Wu Y."/>
            <person name="Wyman D."/>
            <person name="Yadav S."/>
            <person name="Yang S."/>
            <person name="Yang X."/>
            <person name="Yeager S."/>
            <person name="Yee E."/>
            <person name="Young G."/>
            <person name="Zainoun J."/>
            <person name="Zembeck L."/>
            <person name="Zimmer A."/>
            <person name="Zody M."/>
            <person name="Lander E."/>
        </authorList>
    </citation>
    <scope>NUCLEOTIDE SEQUENCE [LARGE SCALE GENOMIC DNA]</scope>
</reference>
<evidence type="ECO:0000259" key="3">
    <source>
        <dbReference type="Pfam" id="PF06401"/>
    </source>
</evidence>
<reference evidence="4" key="2">
    <citation type="submission" date="2025-08" db="UniProtKB">
        <authorList>
            <consortium name="Ensembl"/>
        </authorList>
    </citation>
    <scope>IDENTIFICATION</scope>
</reference>
<dbReference type="Ensembl" id="ENSCSAVT00000017884.1">
    <property type="protein sequence ID" value="ENSCSAVP00000017692.1"/>
    <property type="gene ID" value="ENSCSAVG00000010414.1"/>
</dbReference>
<dbReference type="GO" id="GO:0005783">
    <property type="term" value="C:endoplasmic reticulum"/>
    <property type="evidence" value="ECO:0007669"/>
    <property type="project" value="InterPro"/>
</dbReference>
<dbReference type="GeneTree" id="ENSGT00390000004855"/>
<feature type="signal peptide" evidence="1">
    <location>
        <begin position="1"/>
        <end position="17"/>
    </location>
</feature>
<dbReference type="GO" id="GO:0048259">
    <property type="term" value="P:regulation of receptor-mediated endocytosis"/>
    <property type="evidence" value="ECO:0007669"/>
    <property type="project" value="TreeGrafter"/>
</dbReference>
<evidence type="ECO:0000256" key="1">
    <source>
        <dbReference type="SAM" id="SignalP"/>
    </source>
</evidence>
<dbReference type="HOGENOM" id="CLU_064512_0_0_1"/>
<dbReference type="GO" id="GO:0008201">
    <property type="term" value="F:heparin binding"/>
    <property type="evidence" value="ECO:0007669"/>
    <property type="project" value="InterPro"/>
</dbReference>
<dbReference type="eggNOG" id="KOG3956">
    <property type="taxonomic scope" value="Eukaryota"/>
</dbReference>
<dbReference type="Pfam" id="PF06400">
    <property type="entry name" value="Alpha-2-MRAP_N"/>
    <property type="match status" value="1"/>
</dbReference>
<reference evidence="4" key="3">
    <citation type="submission" date="2025-09" db="UniProtKB">
        <authorList>
            <consortium name="Ensembl"/>
        </authorList>
    </citation>
    <scope>IDENTIFICATION</scope>
</reference>
<dbReference type="OMA" id="QEFEHHQ"/>
<proteinExistence type="predicted"/>
<keyword evidence="5" id="KW-1185">Reference proteome</keyword>
<dbReference type="STRING" id="51511.ENSCSAVP00000017692"/>
<feature type="domain" description="Alpha-2-macroglobulin RAP C-terminal" evidence="3">
    <location>
        <begin position="121"/>
        <end position="325"/>
    </location>
</feature>
<dbReference type="InterPro" id="IPR036744">
    <property type="entry name" value="RAP_sf"/>
</dbReference>
<dbReference type="GO" id="GO:0048019">
    <property type="term" value="F:receptor antagonist activity"/>
    <property type="evidence" value="ECO:0007669"/>
    <property type="project" value="InterPro"/>
</dbReference>
<evidence type="ECO:0000313" key="5">
    <source>
        <dbReference type="Proteomes" id="UP000007875"/>
    </source>
</evidence>
<dbReference type="PANTHER" id="PTHR16560">
    <property type="entry name" value="ALPHA-2-MACROGLOBULIN RECEPTOR-ASSOCIATED PROTEIN"/>
    <property type="match status" value="1"/>
</dbReference>
<feature type="domain" description="Alpha-2-macroglobulin receptor-associated protein" evidence="2">
    <location>
        <begin position="29"/>
        <end position="103"/>
    </location>
</feature>
<dbReference type="AlphaFoldDB" id="H2ZJC6"/>
<dbReference type="InterPro" id="IPR038003">
    <property type="entry name" value="A2-macroglobuin_RAP"/>
</dbReference>
<evidence type="ECO:0000313" key="4">
    <source>
        <dbReference type="Ensembl" id="ENSCSAVP00000017692.1"/>
    </source>
</evidence>
<dbReference type="CDD" id="cd14808">
    <property type="entry name" value="RAP_D3"/>
    <property type="match status" value="1"/>
</dbReference>
<evidence type="ECO:0000259" key="2">
    <source>
        <dbReference type="Pfam" id="PF06400"/>
    </source>
</evidence>
<evidence type="ECO:0008006" key="6">
    <source>
        <dbReference type="Google" id="ProtNLM"/>
    </source>
</evidence>
<organism evidence="4 5">
    <name type="scientific">Ciona savignyi</name>
    <name type="common">Pacific transparent sea squirt</name>
    <dbReference type="NCBI Taxonomy" id="51511"/>
    <lineage>
        <taxon>Eukaryota</taxon>
        <taxon>Metazoa</taxon>
        <taxon>Chordata</taxon>
        <taxon>Tunicata</taxon>
        <taxon>Ascidiacea</taxon>
        <taxon>Phlebobranchia</taxon>
        <taxon>Cionidae</taxon>
        <taxon>Ciona</taxon>
    </lineage>
</organism>
<dbReference type="GO" id="GO:0050750">
    <property type="term" value="F:low-density lipoprotein particle receptor binding"/>
    <property type="evidence" value="ECO:0007669"/>
    <property type="project" value="InterPro"/>
</dbReference>
<dbReference type="Pfam" id="PF06401">
    <property type="entry name" value="Alpha-2-MRAP_C"/>
    <property type="match status" value="1"/>
</dbReference>
<dbReference type="Gene3D" id="1.20.81.10">
    <property type="entry name" value="RAP domain"/>
    <property type="match status" value="3"/>
</dbReference>
<feature type="chain" id="PRO_5003579273" description="Alpha-2-macroglobulin RAP C-terminal domain-containing protein" evidence="1">
    <location>
        <begin position="18"/>
        <end position="325"/>
    </location>
</feature>
<dbReference type="SUPFAM" id="SSF47045">
    <property type="entry name" value="RAP domain-like"/>
    <property type="match status" value="3"/>
</dbReference>
<name>H2ZJC6_CIOSA</name>
<protein>
    <recommendedName>
        <fullName evidence="6">Alpha-2-macroglobulin RAP C-terminal domain-containing protein</fullName>
    </recommendedName>
</protein>
<accession>H2ZJC6</accession>
<dbReference type="FunCoup" id="H2ZJC6">
    <property type="interactions" value="12"/>
</dbReference>
<dbReference type="InterPro" id="IPR010483">
    <property type="entry name" value="Alpha_2_MRAP_C"/>
</dbReference>
<sequence>MEFKIILFVVFIPTCLSITEDVKEVEDNLTARKFRSSKVNQLWEKAERMELSAVMLSDLYVDLKEHDRKFMDVKTSDADENDKRWRVLNEEFNRIMVRYGLAGNRKLNDNVDGQPKSKQPFQDPQLNKLWLQTVSSKKFKTDELDKLLVEFKHHEDKVWELDELRKDLERVRAISENSVERFNDKQDQVKREAEAKTLQEEVETSFQRLHLVAQKSKDENVAFIEPRVAELWEMAQNGNFTVVELLSVKQELHHFENRINKHKHFRDQLKNSAEKLDFHGEGATEERVSRHQKLQGKVQDLGTKVKKLFGDLKSRLSTVIKHKEL</sequence>
<dbReference type="InParanoid" id="H2ZJC6"/>
<keyword evidence="1" id="KW-0732">Signal</keyword>
<dbReference type="PANTHER" id="PTHR16560:SF2">
    <property type="entry name" value="ALPHA-2-MACROGLOBULIN RECEPTOR-ASSOCIATED PROTEIN"/>
    <property type="match status" value="1"/>
</dbReference>